<dbReference type="SMART" id="SM00229">
    <property type="entry name" value="RasGEFN"/>
    <property type="match status" value="1"/>
</dbReference>
<evidence type="ECO:0000256" key="3">
    <source>
        <dbReference type="PROSITE-ProRule" id="PRU00168"/>
    </source>
</evidence>
<keyword evidence="8" id="KW-1185">Reference proteome</keyword>
<proteinExistence type="predicted"/>
<dbReference type="EMBL" id="JBBCAQ010000034">
    <property type="protein sequence ID" value="KAK7580503.1"/>
    <property type="molecule type" value="Genomic_DNA"/>
</dbReference>
<accession>A0AAN9TEP8</accession>
<dbReference type="InterPro" id="IPR023578">
    <property type="entry name" value="Ras_GEF_dom_sf"/>
</dbReference>
<gene>
    <name evidence="7" type="ORF">V9T40_001132</name>
</gene>
<feature type="compositionally biased region" description="Low complexity" evidence="4">
    <location>
        <begin position="502"/>
        <end position="517"/>
    </location>
</feature>
<feature type="region of interest" description="Disordered" evidence="4">
    <location>
        <begin position="483"/>
        <end position="536"/>
    </location>
</feature>
<evidence type="ECO:0000313" key="8">
    <source>
        <dbReference type="Proteomes" id="UP001367676"/>
    </source>
</evidence>
<dbReference type="SUPFAM" id="SSF48366">
    <property type="entry name" value="Ras GEF"/>
    <property type="match status" value="1"/>
</dbReference>
<dbReference type="GO" id="GO:0005085">
    <property type="term" value="F:guanyl-nucleotide exchange factor activity"/>
    <property type="evidence" value="ECO:0007669"/>
    <property type="project" value="UniProtKB-KW"/>
</dbReference>
<dbReference type="GO" id="GO:0007265">
    <property type="term" value="P:Ras protein signal transduction"/>
    <property type="evidence" value="ECO:0007669"/>
    <property type="project" value="TreeGrafter"/>
</dbReference>
<protein>
    <recommendedName>
        <fullName evidence="2">CRK SH3-binding GNRP</fullName>
    </recommendedName>
</protein>
<dbReference type="CDD" id="cd00155">
    <property type="entry name" value="RasGEF"/>
    <property type="match status" value="1"/>
</dbReference>
<dbReference type="Proteomes" id="UP001367676">
    <property type="component" value="Unassembled WGS sequence"/>
</dbReference>
<dbReference type="InterPro" id="IPR036964">
    <property type="entry name" value="RASGEF_cat_dom_sf"/>
</dbReference>
<dbReference type="InterPro" id="IPR019804">
    <property type="entry name" value="Ras_G-nucl-exch_fac_CS"/>
</dbReference>
<dbReference type="InterPro" id="IPR001895">
    <property type="entry name" value="RASGEF_cat_dom"/>
</dbReference>
<feature type="compositionally biased region" description="Low complexity" evidence="4">
    <location>
        <begin position="287"/>
        <end position="322"/>
    </location>
</feature>
<dbReference type="Pfam" id="PF00617">
    <property type="entry name" value="RasGEF"/>
    <property type="match status" value="1"/>
</dbReference>
<dbReference type="Gene3D" id="1.20.870.10">
    <property type="entry name" value="Son of sevenless (SoS) protein Chain: S domain 1"/>
    <property type="match status" value="1"/>
</dbReference>
<evidence type="ECO:0000256" key="1">
    <source>
        <dbReference type="ARBA" id="ARBA00022658"/>
    </source>
</evidence>
<comment type="caution">
    <text evidence="7">The sequence shown here is derived from an EMBL/GenBank/DDBJ whole genome shotgun (WGS) entry which is preliminary data.</text>
</comment>
<dbReference type="PANTHER" id="PTHR23113:SF224">
    <property type="entry name" value="RAP GUANINE NUCLEOTIDE EXCHANGE FACTOR 1"/>
    <property type="match status" value="1"/>
</dbReference>
<dbReference type="PROSITE" id="PS50009">
    <property type="entry name" value="RASGEF_CAT"/>
    <property type="match status" value="1"/>
</dbReference>
<sequence>MVKEDIHLIKAMCNISSHYYGARSIPLPPVVQIALRFFHDVISKNKLEMLPGNGTIVLESIANIHSALKKSYALDEQSSLIVSGLNRVYQSVAGLIKLCDDLLIRGEKVENKEYVTETIQYVEEAVQNLVSIATDKVNERENRSFQSECSTTSSRCSTISSDLSQYRVSMPEIVMSPNELQQLERNTQSVMDCHSSRNQDTNENPPPKPPLPPSKNFNGSPPPLPPKKRNMNSHVTSSSTSSSMLVPSSLSLEGLSLRSDNSSVASFDSSTGLSRVDTDDSSCKQLSRVSSSFSGFMSSNNSSHSSFAEHQQQQQQQQQHTIYSTSTVDGVVVTTAKSETYSYVSKTIATSPVSKDGVTDDDDTPPALPVKRIKKPKPNLTLFKHEDCLSRLNALSASNDDILSNGHDSESSIPPPLPPKKKHIMAYMEMFGNCSPRSSSELLQNTDTVSSYSFEETEWQQQEMISSSSHSCSFQMLCSSNHSSMTMDLSSPPTLPPRRSHLSSISSQSPASTLTPTSPLPPIPHPSNSVEDKAKTPTVMSPLKKDFFNGVYENHKLVDDDVLDDPLAEIDVSKWLVFKRPEEDGPDIRGGHPDALIVLATKANKNDFLYQEAFLTTYRTFISPSQLVEKLIERYRRFDTPCDSVRQRVARESFSLLVRVIGDLTIMDLREYLIKLVMDFVYQLIYSGDLLMGKALRIKLLEKYVAKLQYYANRAVNGSLSAQNIYTRQSTLFDFKSEHIAEQMTLLDAELFNNIEIPEVLIWTQEQDEKTSPNLTRFTEHFNKVSFWARSRILEQTDAKDRERYVVKFIKIMKHLRKLNNYNSYLALLAALDSAPVRRLEWQKHITDGLKEYCALIDSSSSFRAYRQALVETQPPCIPYIGLVLQDLTFVHIGNNDYLSEGVINFSKRWQQFHIVENMKRFKKLTYSFKSGSDRDRIIAFFSNFDEFICEEAMWQISESIKPRGKKATTK</sequence>
<dbReference type="SMART" id="SM00147">
    <property type="entry name" value="RasGEF"/>
    <property type="match status" value="1"/>
</dbReference>
<dbReference type="PROSITE" id="PS50212">
    <property type="entry name" value="RASGEF_NTER"/>
    <property type="match status" value="1"/>
</dbReference>
<dbReference type="CDD" id="cd06224">
    <property type="entry name" value="REM"/>
    <property type="match status" value="1"/>
</dbReference>
<feature type="domain" description="N-terminal Ras-GEF" evidence="6">
    <location>
        <begin position="584"/>
        <end position="705"/>
    </location>
</feature>
<evidence type="ECO:0000259" key="5">
    <source>
        <dbReference type="PROSITE" id="PS50009"/>
    </source>
</evidence>
<dbReference type="Pfam" id="PF00618">
    <property type="entry name" value="RasGEF_N"/>
    <property type="match status" value="1"/>
</dbReference>
<organism evidence="7 8">
    <name type="scientific">Parthenolecanium corni</name>
    <dbReference type="NCBI Taxonomy" id="536013"/>
    <lineage>
        <taxon>Eukaryota</taxon>
        <taxon>Metazoa</taxon>
        <taxon>Ecdysozoa</taxon>
        <taxon>Arthropoda</taxon>
        <taxon>Hexapoda</taxon>
        <taxon>Insecta</taxon>
        <taxon>Pterygota</taxon>
        <taxon>Neoptera</taxon>
        <taxon>Paraneoptera</taxon>
        <taxon>Hemiptera</taxon>
        <taxon>Sternorrhyncha</taxon>
        <taxon>Coccoidea</taxon>
        <taxon>Coccidae</taxon>
        <taxon>Parthenolecanium</taxon>
    </lineage>
</organism>
<dbReference type="FunFam" id="1.10.840.10:FF:000009">
    <property type="entry name" value="rap guanine nucleotide exchange factor 1"/>
    <property type="match status" value="1"/>
</dbReference>
<feature type="compositionally biased region" description="Pro residues" evidence="4">
    <location>
        <begin position="204"/>
        <end position="213"/>
    </location>
</feature>
<name>A0AAN9TEP8_9HEMI</name>
<feature type="domain" description="Ras-GEF" evidence="5">
    <location>
        <begin position="736"/>
        <end position="964"/>
    </location>
</feature>
<evidence type="ECO:0000259" key="6">
    <source>
        <dbReference type="PROSITE" id="PS50212"/>
    </source>
</evidence>
<evidence type="ECO:0000313" key="7">
    <source>
        <dbReference type="EMBL" id="KAK7580503.1"/>
    </source>
</evidence>
<feature type="compositionally biased region" description="Low complexity" evidence="4">
    <location>
        <begin position="232"/>
        <end position="270"/>
    </location>
</feature>
<feature type="compositionally biased region" description="Polar residues" evidence="4">
    <location>
        <begin position="186"/>
        <end position="203"/>
    </location>
</feature>
<evidence type="ECO:0000256" key="4">
    <source>
        <dbReference type="SAM" id="MobiDB-lite"/>
    </source>
</evidence>
<dbReference type="InterPro" id="IPR000651">
    <property type="entry name" value="Ras-like_Gua-exchang_fac_N"/>
</dbReference>
<dbReference type="AlphaFoldDB" id="A0AAN9TEP8"/>
<feature type="region of interest" description="Disordered" evidence="4">
    <location>
        <begin position="186"/>
        <end position="322"/>
    </location>
</feature>
<keyword evidence="1 3" id="KW-0344">Guanine-nucleotide releasing factor</keyword>
<dbReference type="PROSITE" id="PS00720">
    <property type="entry name" value="RASGEF"/>
    <property type="match status" value="1"/>
</dbReference>
<dbReference type="GO" id="GO:0005886">
    <property type="term" value="C:plasma membrane"/>
    <property type="evidence" value="ECO:0007669"/>
    <property type="project" value="TreeGrafter"/>
</dbReference>
<dbReference type="InterPro" id="IPR008937">
    <property type="entry name" value="Ras-like_GEF"/>
</dbReference>
<evidence type="ECO:0000256" key="2">
    <source>
        <dbReference type="ARBA" id="ARBA00083313"/>
    </source>
</evidence>
<dbReference type="Gene3D" id="1.10.840.10">
    <property type="entry name" value="Ras guanine-nucleotide exchange factors catalytic domain"/>
    <property type="match status" value="1"/>
</dbReference>
<reference evidence="7 8" key="1">
    <citation type="submission" date="2024-03" db="EMBL/GenBank/DDBJ databases">
        <title>Adaptation during the transition from Ophiocordyceps entomopathogen to insect associate is accompanied by gene loss and intensified selection.</title>
        <authorList>
            <person name="Ward C.M."/>
            <person name="Onetto C.A."/>
            <person name="Borneman A.R."/>
        </authorList>
    </citation>
    <scope>NUCLEOTIDE SEQUENCE [LARGE SCALE GENOMIC DNA]</scope>
    <source>
        <strain evidence="7">AWRI1</strain>
        <tissue evidence="7">Single Adult Female</tissue>
    </source>
</reference>
<dbReference type="PANTHER" id="PTHR23113">
    <property type="entry name" value="GUANINE NUCLEOTIDE EXCHANGE FACTOR"/>
    <property type="match status" value="1"/>
</dbReference>